<accession>A0ABS7WR63</accession>
<dbReference type="Proteomes" id="UP000824621">
    <property type="component" value="Unassembled WGS sequence"/>
</dbReference>
<evidence type="ECO:0000313" key="2">
    <source>
        <dbReference type="EMBL" id="MBZ6380103.1"/>
    </source>
</evidence>
<evidence type="ECO:0000256" key="1">
    <source>
        <dbReference type="SAM" id="Phobius"/>
    </source>
</evidence>
<keyword evidence="1" id="KW-0812">Transmembrane</keyword>
<gene>
    <name evidence="2" type="ORF">KCN53_15865</name>
</gene>
<comment type="caution">
    <text evidence="2">The sequence shown here is derived from an EMBL/GenBank/DDBJ whole genome shotgun (WGS) entry which is preliminary data.</text>
</comment>
<dbReference type="RefSeq" id="WP_143712272.1">
    <property type="nucleotide sequence ID" value="NZ_JAGSGB010000006.1"/>
</dbReference>
<name>A0ABS7WR63_9SPHN</name>
<keyword evidence="3" id="KW-1185">Reference proteome</keyword>
<reference evidence="2 3" key="1">
    <citation type="submission" date="2021-04" db="EMBL/GenBank/DDBJ databases">
        <authorList>
            <person name="Pira H."/>
            <person name="Risdian C."/>
            <person name="Wink J."/>
        </authorList>
    </citation>
    <scope>NUCLEOTIDE SEQUENCE [LARGE SCALE GENOMIC DNA]</scope>
    <source>
        <strain evidence="2 3">DSM 107782</strain>
    </source>
</reference>
<keyword evidence="1" id="KW-0472">Membrane</keyword>
<proteinExistence type="predicted"/>
<feature type="transmembrane region" description="Helical" evidence="1">
    <location>
        <begin position="42"/>
        <end position="66"/>
    </location>
</feature>
<keyword evidence="1" id="KW-1133">Transmembrane helix</keyword>
<evidence type="ECO:0000313" key="3">
    <source>
        <dbReference type="Proteomes" id="UP000824621"/>
    </source>
</evidence>
<dbReference type="EMBL" id="JAGSGB010000006">
    <property type="protein sequence ID" value="MBZ6380103.1"/>
    <property type="molecule type" value="Genomic_DNA"/>
</dbReference>
<protein>
    <submittedName>
        <fullName evidence="2">Uncharacterized protein</fullName>
    </submittedName>
</protein>
<sequence>MRSFSSTEATAATPNETAAGAVLLPLPSRRHPVNRMSVGARFAWVLGIAVSAAVGFGGIMAGLSAIGSLF</sequence>
<organism evidence="2 3">
    <name type="scientific">Pacificimonas aurantium</name>
    <dbReference type="NCBI Taxonomy" id="1250540"/>
    <lineage>
        <taxon>Bacteria</taxon>
        <taxon>Pseudomonadati</taxon>
        <taxon>Pseudomonadota</taxon>
        <taxon>Alphaproteobacteria</taxon>
        <taxon>Sphingomonadales</taxon>
        <taxon>Sphingosinicellaceae</taxon>
        <taxon>Pacificimonas</taxon>
    </lineage>
</organism>